<accession>A0ABV3VXN4</accession>
<proteinExistence type="predicted"/>
<name>A0ABV3VXN4_9BACI</name>
<dbReference type="InterPro" id="IPR035900">
    <property type="entry name" value="Colicin_E_sf"/>
</dbReference>
<sequence length="77" mass="9102">MTKELIMAERKLNREELIVLVTRIMNAEFKTEAEDDQLLEEFLDNVIDPEAVNYIFYDNLLPEEVVDKALSYKPIRL</sequence>
<comment type="caution">
    <text evidence="1">The sequence shown here is derived from an EMBL/GenBank/DDBJ whole genome shotgun (WGS) entry which is preliminary data.</text>
</comment>
<dbReference type="RefSeq" id="WP_368636543.1">
    <property type="nucleotide sequence ID" value="NZ_JBFRHK010000005.1"/>
</dbReference>
<organism evidence="1 2">
    <name type="scientific">Lysinibacillus xylanilyticus</name>
    <dbReference type="NCBI Taxonomy" id="582475"/>
    <lineage>
        <taxon>Bacteria</taxon>
        <taxon>Bacillati</taxon>
        <taxon>Bacillota</taxon>
        <taxon>Bacilli</taxon>
        <taxon>Bacillales</taxon>
        <taxon>Bacillaceae</taxon>
        <taxon>Lysinibacillus</taxon>
    </lineage>
</organism>
<dbReference type="EMBL" id="JBFRHK010000005">
    <property type="protein sequence ID" value="MEX3745677.1"/>
    <property type="molecule type" value="Genomic_DNA"/>
</dbReference>
<dbReference type="Proteomes" id="UP001558534">
    <property type="component" value="Unassembled WGS sequence"/>
</dbReference>
<dbReference type="Gene3D" id="1.10.1200.20">
    <property type="entry name" value="Colicin E immunity protein"/>
    <property type="match status" value="1"/>
</dbReference>
<keyword evidence="2" id="KW-1185">Reference proteome</keyword>
<evidence type="ECO:0000313" key="2">
    <source>
        <dbReference type="Proteomes" id="UP001558534"/>
    </source>
</evidence>
<gene>
    <name evidence="1" type="ORF">AB1300_11075</name>
</gene>
<evidence type="ECO:0000313" key="1">
    <source>
        <dbReference type="EMBL" id="MEX3745677.1"/>
    </source>
</evidence>
<protein>
    <submittedName>
        <fullName evidence="1">Bacteriocin immunity protein</fullName>
    </submittedName>
</protein>
<reference evidence="1 2" key="1">
    <citation type="submission" date="2024-07" db="EMBL/GenBank/DDBJ databases">
        <title>Characterization of a bacterium isolated from hydrolysated instant sea cucumber by whole-genome sequencing and metabolomics.</title>
        <authorList>
            <person name="Luo X."/>
            <person name="Zhang Z."/>
            <person name="Zheng Z."/>
            <person name="Zhang W."/>
            <person name="Ming T."/>
            <person name="Jiao L."/>
            <person name="Su X."/>
            <person name="Kong F."/>
            <person name="Xu J."/>
        </authorList>
    </citation>
    <scope>NUCLEOTIDE SEQUENCE [LARGE SCALE GENOMIC DNA]</scope>
    <source>
        <strain evidence="1 2">XL-2024</strain>
    </source>
</reference>